<name>A0A328BSV3_9BACT</name>
<dbReference type="OrthoDB" id="661563at2"/>
<reference evidence="3" key="1">
    <citation type="submission" date="2018-05" db="EMBL/GenBank/DDBJ databases">
        <authorList>
            <person name="Nie L."/>
        </authorList>
    </citation>
    <scope>NUCLEOTIDE SEQUENCE [LARGE SCALE GENOMIC DNA]</scope>
    <source>
        <strain evidence="3">NL</strain>
    </source>
</reference>
<evidence type="ECO:0008006" key="4">
    <source>
        <dbReference type="Google" id="ProtNLM"/>
    </source>
</evidence>
<accession>A0A328BSV3</accession>
<evidence type="ECO:0000256" key="1">
    <source>
        <dbReference type="SAM" id="SignalP"/>
    </source>
</evidence>
<keyword evidence="1" id="KW-0732">Signal</keyword>
<proteinExistence type="predicted"/>
<gene>
    <name evidence="2" type="ORF">DLM85_09020</name>
</gene>
<sequence>MKHLLLLISGLLLGLGATAQSKPAELLLLGTFHFHNPGADIVKTKTFDVMAAKPQAELEAITDNIKAFQPKKIFVEWSYDAQPELDELYQAYLGGKFEGYVKGKYPAKSQNFYLRNEIFQLAFRAGKKAGLPRIHALDYTRTAFPFDSVQKAMQAARQEDLQKQMNDLFQAITAEQNQKLETLTLTQLLLDFNSPQSLAINKGSYLELFNRAGSPDNFAGAYLVSEWYRRNLYMYALVQKLTAPTDDRVLVLVGAGHAAMMREFVQSDKRFKLREPKDVLKK</sequence>
<dbReference type="EMBL" id="QHKM01000002">
    <property type="protein sequence ID" value="RAK68168.1"/>
    <property type="molecule type" value="Genomic_DNA"/>
</dbReference>
<feature type="signal peptide" evidence="1">
    <location>
        <begin position="1"/>
        <end position="19"/>
    </location>
</feature>
<dbReference type="Pfam" id="PF18950">
    <property type="entry name" value="DUF5694"/>
    <property type="match status" value="1"/>
</dbReference>
<dbReference type="InterPro" id="IPR043749">
    <property type="entry name" value="DUF5694"/>
</dbReference>
<protein>
    <recommendedName>
        <fullName evidence="4">TraB/GumN family protein</fullName>
    </recommendedName>
</protein>
<dbReference type="RefSeq" id="WP_111477781.1">
    <property type="nucleotide sequence ID" value="NZ_QHKM01000002.1"/>
</dbReference>
<keyword evidence="3" id="KW-1185">Reference proteome</keyword>
<organism evidence="2 3">
    <name type="scientific">Hymenobacter edaphi</name>
    <dbReference type="NCBI Taxonomy" id="2211146"/>
    <lineage>
        <taxon>Bacteria</taxon>
        <taxon>Pseudomonadati</taxon>
        <taxon>Bacteroidota</taxon>
        <taxon>Cytophagia</taxon>
        <taxon>Cytophagales</taxon>
        <taxon>Hymenobacteraceae</taxon>
        <taxon>Hymenobacter</taxon>
    </lineage>
</organism>
<dbReference type="Proteomes" id="UP000248553">
    <property type="component" value="Unassembled WGS sequence"/>
</dbReference>
<dbReference type="AlphaFoldDB" id="A0A328BSV3"/>
<evidence type="ECO:0000313" key="3">
    <source>
        <dbReference type="Proteomes" id="UP000248553"/>
    </source>
</evidence>
<comment type="caution">
    <text evidence="2">The sequence shown here is derived from an EMBL/GenBank/DDBJ whole genome shotgun (WGS) entry which is preliminary data.</text>
</comment>
<evidence type="ECO:0000313" key="2">
    <source>
        <dbReference type="EMBL" id="RAK68168.1"/>
    </source>
</evidence>
<feature type="chain" id="PRO_5016315414" description="TraB/GumN family protein" evidence="1">
    <location>
        <begin position="20"/>
        <end position="282"/>
    </location>
</feature>